<feature type="chain" id="PRO_5035249249" description="Secreted protein" evidence="1">
    <location>
        <begin position="29"/>
        <end position="140"/>
    </location>
</feature>
<evidence type="ECO:0000313" key="2">
    <source>
        <dbReference type="EMBL" id="GIH17222.1"/>
    </source>
</evidence>
<dbReference type="Proteomes" id="UP000642748">
    <property type="component" value="Unassembled WGS sequence"/>
</dbReference>
<feature type="signal peptide" evidence="1">
    <location>
        <begin position="1"/>
        <end position="28"/>
    </location>
</feature>
<dbReference type="RefSeq" id="WP_203920780.1">
    <property type="nucleotide sequence ID" value="NZ_BONZ01000050.1"/>
</dbReference>
<keyword evidence="3" id="KW-1185">Reference proteome</keyword>
<organism evidence="2 3">
    <name type="scientific">Rugosimonospora africana</name>
    <dbReference type="NCBI Taxonomy" id="556532"/>
    <lineage>
        <taxon>Bacteria</taxon>
        <taxon>Bacillati</taxon>
        <taxon>Actinomycetota</taxon>
        <taxon>Actinomycetes</taxon>
        <taxon>Micromonosporales</taxon>
        <taxon>Micromonosporaceae</taxon>
        <taxon>Rugosimonospora</taxon>
    </lineage>
</organism>
<sequence length="140" mass="15507">MRRKLLRTMLAALGVGAIVLGTQTAAQAETRGGTSTWQEVQQDTASGYCRAEVEFYGTTSYAEALFYNYKAGWDCTMWLERSTNNGSSWSLVSGYHTLRDIAPDADLDSTYHYWDGPGYLARACFHLNFSGAAKHCTNPI</sequence>
<name>A0A8J3QW72_9ACTN</name>
<gene>
    <name evidence="2" type="ORF">Raf01_53940</name>
</gene>
<evidence type="ECO:0008006" key="4">
    <source>
        <dbReference type="Google" id="ProtNLM"/>
    </source>
</evidence>
<proteinExistence type="predicted"/>
<dbReference type="EMBL" id="BONZ01000050">
    <property type="protein sequence ID" value="GIH17222.1"/>
    <property type="molecule type" value="Genomic_DNA"/>
</dbReference>
<reference evidence="2" key="1">
    <citation type="submission" date="2021-01" db="EMBL/GenBank/DDBJ databases">
        <title>Whole genome shotgun sequence of Rugosimonospora africana NBRC 104875.</title>
        <authorList>
            <person name="Komaki H."/>
            <person name="Tamura T."/>
        </authorList>
    </citation>
    <scope>NUCLEOTIDE SEQUENCE</scope>
    <source>
        <strain evidence="2">NBRC 104875</strain>
    </source>
</reference>
<dbReference type="AlphaFoldDB" id="A0A8J3QW72"/>
<evidence type="ECO:0000313" key="3">
    <source>
        <dbReference type="Proteomes" id="UP000642748"/>
    </source>
</evidence>
<keyword evidence="1" id="KW-0732">Signal</keyword>
<evidence type="ECO:0000256" key="1">
    <source>
        <dbReference type="SAM" id="SignalP"/>
    </source>
</evidence>
<comment type="caution">
    <text evidence="2">The sequence shown here is derived from an EMBL/GenBank/DDBJ whole genome shotgun (WGS) entry which is preliminary data.</text>
</comment>
<protein>
    <recommendedName>
        <fullName evidence="4">Secreted protein</fullName>
    </recommendedName>
</protein>
<accession>A0A8J3QW72</accession>